<dbReference type="EMBL" id="SODV01000001">
    <property type="protein sequence ID" value="TDW99990.1"/>
    <property type="molecule type" value="Genomic_DNA"/>
</dbReference>
<feature type="domain" description="NAD-dependent epimerase/dehydratase" evidence="1">
    <location>
        <begin position="2"/>
        <end position="227"/>
    </location>
</feature>
<organism evidence="2 3">
    <name type="scientific">Dinghuibacter silviterrae</name>
    <dbReference type="NCBI Taxonomy" id="1539049"/>
    <lineage>
        <taxon>Bacteria</taxon>
        <taxon>Pseudomonadati</taxon>
        <taxon>Bacteroidota</taxon>
        <taxon>Chitinophagia</taxon>
        <taxon>Chitinophagales</taxon>
        <taxon>Chitinophagaceae</taxon>
        <taxon>Dinghuibacter</taxon>
    </lineage>
</organism>
<dbReference type="PANTHER" id="PTHR48079">
    <property type="entry name" value="PROTEIN YEEZ"/>
    <property type="match status" value="1"/>
</dbReference>
<name>A0A4R8DS62_9BACT</name>
<dbReference type="Proteomes" id="UP000294498">
    <property type="component" value="Unassembled WGS sequence"/>
</dbReference>
<gene>
    <name evidence="2" type="ORF">EDB95_1007</name>
</gene>
<dbReference type="InterPro" id="IPR051783">
    <property type="entry name" value="NAD(P)-dependent_oxidoreduct"/>
</dbReference>
<dbReference type="GO" id="GO:0005737">
    <property type="term" value="C:cytoplasm"/>
    <property type="evidence" value="ECO:0007669"/>
    <property type="project" value="TreeGrafter"/>
</dbReference>
<sequence length="328" mass="36707">MVFVTGGTGLVGSHLIKALLDAGTPVRALCRRPYEGFILTPAEQERVEWVQGDLMDVLSLEDAMEGIREVYHCAAIVSFNPRQAETLLRINTEGTANVVNAALEKSVRKMVYVSSVSALGRLKQDSLIDEATQWTEETNNSRYGKSKYYGEMEVWRGIAEGLPAVIVNPTIILGAGDWEKGSAELFKSAYNEFPWYTEGVSGFVDVRDVVQAMIRLMDSTLHSERYVLSADNWTYRQLFSTMADAFGRRSPHKAVTPLLGEVVWRMEKVKSMFTGKDPLVTRETARTAQAVTRFDNRKVLEALPGFAFTPLEETIRFHASALKKHFAL</sequence>
<dbReference type="SUPFAM" id="SSF51735">
    <property type="entry name" value="NAD(P)-binding Rossmann-fold domains"/>
    <property type="match status" value="1"/>
</dbReference>
<accession>A0A4R8DS62</accession>
<dbReference type="AlphaFoldDB" id="A0A4R8DS62"/>
<dbReference type="PANTHER" id="PTHR48079:SF6">
    <property type="entry name" value="NAD(P)-BINDING DOMAIN-CONTAINING PROTEIN-RELATED"/>
    <property type="match status" value="1"/>
</dbReference>
<dbReference type="GO" id="GO:0004029">
    <property type="term" value="F:aldehyde dehydrogenase (NAD+) activity"/>
    <property type="evidence" value="ECO:0007669"/>
    <property type="project" value="TreeGrafter"/>
</dbReference>
<dbReference type="InterPro" id="IPR001509">
    <property type="entry name" value="Epimerase_deHydtase"/>
</dbReference>
<comment type="caution">
    <text evidence="2">The sequence shown here is derived from an EMBL/GenBank/DDBJ whole genome shotgun (WGS) entry which is preliminary data.</text>
</comment>
<proteinExistence type="predicted"/>
<evidence type="ECO:0000259" key="1">
    <source>
        <dbReference type="Pfam" id="PF01370"/>
    </source>
</evidence>
<evidence type="ECO:0000313" key="3">
    <source>
        <dbReference type="Proteomes" id="UP000294498"/>
    </source>
</evidence>
<dbReference type="InterPro" id="IPR036291">
    <property type="entry name" value="NAD(P)-bd_dom_sf"/>
</dbReference>
<evidence type="ECO:0000313" key="2">
    <source>
        <dbReference type="EMBL" id="TDW99990.1"/>
    </source>
</evidence>
<reference evidence="2 3" key="1">
    <citation type="submission" date="2019-03" db="EMBL/GenBank/DDBJ databases">
        <title>Genomic Encyclopedia of Type Strains, Phase IV (KMG-IV): sequencing the most valuable type-strain genomes for metagenomic binning, comparative biology and taxonomic classification.</title>
        <authorList>
            <person name="Goeker M."/>
        </authorList>
    </citation>
    <scope>NUCLEOTIDE SEQUENCE [LARGE SCALE GENOMIC DNA]</scope>
    <source>
        <strain evidence="2 3">DSM 100059</strain>
    </source>
</reference>
<dbReference type="OrthoDB" id="596910at2"/>
<dbReference type="Gene3D" id="3.40.50.720">
    <property type="entry name" value="NAD(P)-binding Rossmann-like Domain"/>
    <property type="match status" value="1"/>
</dbReference>
<dbReference type="Pfam" id="PF01370">
    <property type="entry name" value="Epimerase"/>
    <property type="match status" value="1"/>
</dbReference>
<keyword evidence="3" id="KW-1185">Reference proteome</keyword>
<protein>
    <submittedName>
        <fullName evidence="2">Nucleoside-diphosphate-sugar epimerase</fullName>
    </submittedName>
</protein>